<evidence type="ECO:0000256" key="1">
    <source>
        <dbReference type="SAM" id="MobiDB-lite"/>
    </source>
</evidence>
<name>S8EMU8_FOMSC</name>
<keyword evidence="3" id="KW-1185">Reference proteome</keyword>
<dbReference type="HOGENOM" id="CLU_1447705_0_0_1"/>
<protein>
    <submittedName>
        <fullName evidence="2">Uncharacterized protein</fullName>
    </submittedName>
</protein>
<dbReference type="InParanoid" id="S8EMU8"/>
<reference evidence="2 3" key="1">
    <citation type="journal article" date="2012" name="Science">
        <title>The Paleozoic origin of enzymatic lignin decomposition reconstructed from 31 fungal genomes.</title>
        <authorList>
            <person name="Floudas D."/>
            <person name="Binder M."/>
            <person name="Riley R."/>
            <person name="Barry K."/>
            <person name="Blanchette R.A."/>
            <person name="Henrissat B."/>
            <person name="Martinez A.T."/>
            <person name="Otillar R."/>
            <person name="Spatafora J.W."/>
            <person name="Yadav J.S."/>
            <person name="Aerts A."/>
            <person name="Benoit I."/>
            <person name="Boyd A."/>
            <person name="Carlson A."/>
            <person name="Copeland A."/>
            <person name="Coutinho P.M."/>
            <person name="de Vries R.P."/>
            <person name="Ferreira P."/>
            <person name="Findley K."/>
            <person name="Foster B."/>
            <person name="Gaskell J."/>
            <person name="Glotzer D."/>
            <person name="Gorecki P."/>
            <person name="Heitman J."/>
            <person name="Hesse C."/>
            <person name="Hori C."/>
            <person name="Igarashi K."/>
            <person name="Jurgens J.A."/>
            <person name="Kallen N."/>
            <person name="Kersten P."/>
            <person name="Kohler A."/>
            <person name="Kuees U."/>
            <person name="Kumar T.K.A."/>
            <person name="Kuo A."/>
            <person name="LaButti K."/>
            <person name="Larrondo L.F."/>
            <person name="Lindquist E."/>
            <person name="Ling A."/>
            <person name="Lombard V."/>
            <person name="Lucas S."/>
            <person name="Lundell T."/>
            <person name="Martin R."/>
            <person name="McLaughlin D.J."/>
            <person name="Morgenstern I."/>
            <person name="Morin E."/>
            <person name="Murat C."/>
            <person name="Nagy L.G."/>
            <person name="Nolan M."/>
            <person name="Ohm R.A."/>
            <person name="Patyshakuliyeva A."/>
            <person name="Rokas A."/>
            <person name="Ruiz-Duenas F.J."/>
            <person name="Sabat G."/>
            <person name="Salamov A."/>
            <person name="Samejima M."/>
            <person name="Schmutz J."/>
            <person name="Slot J.C."/>
            <person name="St John F."/>
            <person name="Stenlid J."/>
            <person name="Sun H."/>
            <person name="Sun S."/>
            <person name="Syed K."/>
            <person name="Tsang A."/>
            <person name="Wiebenga A."/>
            <person name="Young D."/>
            <person name="Pisabarro A."/>
            <person name="Eastwood D.C."/>
            <person name="Martin F."/>
            <person name="Cullen D."/>
            <person name="Grigoriev I.V."/>
            <person name="Hibbett D.S."/>
        </authorList>
    </citation>
    <scope>NUCLEOTIDE SEQUENCE</scope>
    <source>
        <strain evidence="3">FP-58527</strain>
    </source>
</reference>
<dbReference type="AlphaFoldDB" id="S8EMU8"/>
<evidence type="ECO:0000313" key="2">
    <source>
        <dbReference type="EMBL" id="EPT05493.1"/>
    </source>
</evidence>
<dbReference type="Proteomes" id="UP000015241">
    <property type="component" value="Unassembled WGS sequence"/>
</dbReference>
<accession>S8EMU8</accession>
<feature type="region of interest" description="Disordered" evidence="1">
    <location>
        <begin position="32"/>
        <end position="51"/>
    </location>
</feature>
<sequence>MFAHFHGGFAGQAPASGLANASHAARPAAVIPHISIPKSKPASRETEGSRMGLGHEGIEHCTALSTSTVLYVCGSLYARHCPQRYEGLVIPLEIGREAGRGARDGMSLDWISGHCRLHLRARQRGSDELPVAQRKPDLSSKHARCASKIMMPALHPFYHRPRGRAFCGVDDPPRKGPSPWKVTHRAG</sequence>
<evidence type="ECO:0000313" key="3">
    <source>
        <dbReference type="Proteomes" id="UP000015241"/>
    </source>
</evidence>
<organism evidence="2 3">
    <name type="scientific">Fomitopsis schrenkii</name>
    <name type="common">Brown rot fungus</name>
    <dbReference type="NCBI Taxonomy" id="2126942"/>
    <lineage>
        <taxon>Eukaryota</taxon>
        <taxon>Fungi</taxon>
        <taxon>Dikarya</taxon>
        <taxon>Basidiomycota</taxon>
        <taxon>Agaricomycotina</taxon>
        <taxon>Agaricomycetes</taxon>
        <taxon>Polyporales</taxon>
        <taxon>Fomitopsis</taxon>
    </lineage>
</organism>
<proteinExistence type="predicted"/>
<gene>
    <name evidence="2" type="ORF">FOMPIDRAFT_1057245</name>
</gene>
<dbReference type="EMBL" id="KE504123">
    <property type="protein sequence ID" value="EPT05493.1"/>
    <property type="molecule type" value="Genomic_DNA"/>
</dbReference>